<dbReference type="InterPro" id="IPR051784">
    <property type="entry name" value="Nod_factor_ABC_transporter"/>
</dbReference>
<dbReference type="InterPro" id="IPR000412">
    <property type="entry name" value="ABC_2_transport"/>
</dbReference>
<evidence type="ECO:0000256" key="3">
    <source>
        <dbReference type="ARBA" id="ARBA00022989"/>
    </source>
</evidence>
<evidence type="ECO:0000256" key="1">
    <source>
        <dbReference type="ARBA" id="ARBA00004141"/>
    </source>
</evidence>
<feature type="transmembrane region" description="Helical" evidence="5">
    <location>
        <begin position="179"/>
        <end position="198"/>
    </location>
</feature>
<name>A0A0W8F8Y3_9ZZZZ</name>
<protein>
    <submittedName>
        <fullName evidence="7">Abc transporter, permease protein</fullName>
    </submittedName>
</protein>
<keyword evidence="4 5" id="KW-0472">Membrane</keyword>
<sequence>MIADKVKGDLYAIYSIWLREMLRFFRLKSRLFGSVASPFFFLAFLGIGFNNIGRIPGIPEGVNYMSFLTPGIIGMTLLFSATFAGLSVLWDREFGFLKEIMVSPVSRIAIVLGRTAGGLTTGILQALIIMLSGILLGMGIPSIQGLILSLVFMILIATTFIGLGLAFASKMEDMSGFSLIMNFLIFPLFFLSGALYPLDQFPEIIKILAYFNPLTYGVDGLRYCLIGISAFSPLTDFAVLGVCCAAMLFLGAYLFETTEVN</sequence>
<comment type="caution">
    <text evidence="7">The sequence shown here is derived from an EMBL/GenBank/DDBJ whole genome shotgun (WGS) entry which is preliminary data.</text>
</comment>
<dbReference type="InterPro" id="IPR013525">
    <property type="entry name" value="ABC2_TM"/>
</dbReference>
<dbReference type="InterPro" id="IPR047817">
    <property type="entry name" value="ABC2_TM_bact-type"/>
</dbReference>
<dbReference type="PANTHER" id="PTHR43229:SF2">
    <property type="entry name" value="NODULATION PROTEIN J"/>
    <property type="match status" value="1"/>
</dbReference>
<dbReference type="GO" id="GO:0140359">
    <property type="term" value="F:ABC-type transporter activity"/>
    <property type="evidence" value="ECO:0007669"/>
    <property type="project" value="InterPro"/>
</dbReference>
<dbReference type="Pfam" id="PF01061">
    <property type="entry name" value="ABC2_membrane"/>
    <property type="match status" value="1"/>
</dbReference>
<dbReference type="GO" id="GO:0043190">
    <property type="term" value="C:ATP-binding cassette (ABC) transporter complex"/>
    <property type="evidence" value="ECO:0007669"/>
    <property type="project" value="InterPro"/>
</dbReference>
<evidence type="ECO:0000256" key="2">
    <source>
        <dbReference type="ARBA" id="ARBA00022692"/>
    </source>
</evidence>
<organism evidence="7">
    <name type="scientific">hydrocarbon metagenome</name>
    <dbReference type="NCBI Taxonomy" id="938273"/>
    <lineage>
        <taxon>unclassified sequences</taxon>
        <taxon>metagenomes</taxon>
        <taxon>ecological metagenomes</taxon>
    </lineage>
</organism>
<dbReference type="AlphaFoldDB" id="A0A0W8F8Y3"/>
<keyword evidence="2 5" id="KW-0812">Transmembrane</keyword>
<dbReference type="PIRSF" id="PIRSF006648">
    <property type="entry name" value="DrrB"/>
    <property type="match status" value="1"/>
</dbReference>
<proteinExistence type="predicted"/>
<feature type="transmembrane region" description="Helical" evidence="5">
    <location>
        <begin position="146"/>
        <end position="167"/>
    </location>
</feature>
<feature type="domain" description="ABC transmembrane type-2" evidence="6">
    <location>
        <begin position="29"/>
        <end position="258"/>
    </location>
</feature>
<evidence type="ECO:0000256" key="4">
    <source>
        <dbReference type="ARBA" id="ARBA00023136"/>
    </source>
</evidence>
<comment type="subcellular location">
    <subcellularLocation>
        <location evidence="1">Membrane</location>
        <topology evidence="1">Multi-pass membrane protein</topology>
    </subcellularLocation>
</comment>
<evidence type="ECO:0000259" key="6">
    <source>
        <dbReference type="PROSITE" id="PS51012"/>
    </source>
</evidence>
<dbReference type="PANTHER" id="PTHR43229">
    <property type="entry name" value="NODULATION PROTEIN J"/>
    <property type="match status" value="1"/>
</dbReference>
<feature type="transmembrane region" description="Helical" evidence="5">
    <location>
        <begin position="64"/>
        <end position="90"/>
    </location>
</feature>
<dbReference type="EMBL" id="LNQE01001450">
    <property type="protein sequence ID" value="KUG17327.1"/>
    <property type="molecule type" value="Genomic_DNA"/>
</dbReference>
<dbReference type="PROSITE" id="PS51012">
    <property type="entry name" value="ABC_TM2"/>
    <property type="match status" value="1"/>
</dbReference>
<accession>A0A0W8F8Y3</accession>
<feature type="transmembrane region" description="Helical" evidence="5">
    <location>
        <begin position="237"/>
        <end position="255"/>
    </location>
</feature>
<reference evidence="7" key="1">
    <citation type="journal article" date="2015" name="Proc. Natl. Acad. Sci. U.S.A.">
        <title>Networks of energetic and metabolic interactions define dynamics in microbial communities.</title>
        <authorList>
            <person name="Embree M."/>
            <person name="Liu J.K."/>
            <person name="Al-Bassam M.M."/>
            <person name="Zengler K."/>
        </authorList>
    </citation>
    <scope>NUCLEOTIDE SEQUENCE</scope>
</reference>
<dbReference type="PRINTS" id="PR00164">
    <property type="entry name" value="ABC2TRNSPORT"/>
</dbReference>
<gene>
    <name evidence="7" type="ORF">ASZ90_012987</name>
</gene>
<feature type="transmembrane region" description="Helical" evidence="5">
    <location>
        <begin position="111"/>
        <end position="140"/>
    </location>
</feature>
<feature type="transmembrane region" description="Helical" evidence="5">
    <location>
        <begin position="31"/>
        <end position="52"/>
    </location>
</feature>
<evidence type="ECO:0000256" key="5">
    <source>
        <dbReference type="SAM" id="Phobius"/>
    </source>
</evidence>
<keyword evidence="3 5" id="KW-1133">Transmembrane helix</keyword>
<evidence type="ECO:0000313" key="7">
    <source>
        <dbReference type="EMBL" id="KUG17327.1"/>
    </source>
</evidence>